<reference evidence="3 4" key="1">
    <citation type="submission" date="2018-11" db="EMBL/GenBank/DDBJ databases">
        <title>Genome sequencing of Paenibacillus lentus DSM25539(T).</title>
        <authorList>
            <person name="Kook J.-K."/>
            <person name="Park S.-N."/>
            <person name="Lim Y.K."/>
        </authorList>
    </citation>
    <scope>NUCLEOTIDE SEQUENCE [LARGE SCALE GENOMIC DNA]</scope>
    <source>
        <strain evidence="3 4">DSM 25539</strain>
    </source>
</reference>
<keyword evidence="4" id="KW-1185">Reference proteome</keyword>
<dbReference type="SUPFAM" id="SSF46955">
    <property type="entry name" value="Putative DNA-binding domain"/>
    <property type="match status" value="1"/>
</dbReference>
<proteinExistence type="predicted"/>
<dbReference type="KEGG" id="plen:EIM92_18825"/>
<dbReference type="OrthoDB" id="1894615at2"/>
<evidence type="ECO:0000313" key="4">
    <source>
        <dbReference type="Proteomes" id="UP000273145"/>
    </source>
</evidence>
<dbReference type="InterPro" id="IPR009061">
    <property type="entry name" value="DNA-bd_dom_put_sf"/>
</dbReference>
<dbReference type="GO" id="GO:0003677">
    <property type="term" value="F:DNA binding"/>
    <property type="evidence" value="ECO:0007669"/>
    <property type="project" value="UniProtKB-KW"/>
</dbReference>
<dbReference type="CDD" id="cd01106">
    <property type="entry name" value="HTH_TipAL-Mta"/>
    <property type="match status" value="1"/>
</dbReference>
<dbReference type="InterPro" id="IPR047057">
    <property type="entry name" value="MerR_fam"/>
</dbReference>
<dbReference type="Proteomes" id="UP000273145">
    <property type="component" value="Chromosome"/>
</dbReference>
<dbReference type="EMBL" id="CP034248">
    <property type="protein sequence ID" value="AZK47966.1"/>
    <property type="molecule type" value="Genomic_DNA"/>
</dbReference>
<evidence type="ECO:0000256" key="1">
    <source>
        <dbReference type="ARBA" id="ARBA00023125"/>
    </source>
</evidence>
<dbReference type="InterPro" id="IPR000551">
    <property type="entry name" value="MerR-type_HTH_dom"/>
</dbReference>
<protein>
    <submittedName>
        <fullName evidence="3">MerR family transcriptional regulator</fullName>
    </submittedName>
</protein>
<dbReference type="PANTHER" id="PTHR30204">
    <property type="entry name" value="REDOX-CYCLING DRUG-SENSING TRANSCRIPTIONAL ACTIVATOR SOXR"/>
    <property type="match status" value="1"/>
</dbReference>
<organism evidence="3 4">
    <name type="scientific">Paenibacillus lentus</name>
    <dbReference type="NCBI Taxonomy" id="1338368"/>
    <lineage>
        <taxon>Bacteria</taxon>
        <taxon>Bacillati</taxon>
        <taxon>Bacillota</taxon>
        <taxon>Bacilli</taxon>
        <taxon>Bacillales</taxon>
        <taxon>Paenibacillaceae</taxon>
        <taxon>Paenibacillus</taxon>
    </lineage>
</organism>
<dbReference type="SMART" id="SM00422">
    <property type="entry name" value="HTH_MERR"/>
    <property type="match status" value="1"/>
</dbReference>
<dbReference type="PROSITE" id="PS50937">
    <property type="entry name" value="HTH_MERR_2"/>
    <property type="match status" value="1"/>
</dbReference>
<gene>
    <name evidence="3" type="ORF">EIM92_18825</name>
</gene>
<name>A0A3Q8SD17_9BACL</name>
<dbReference type="Gene3D" id="1.10.1660.10">
    <property type="match status" value="1"/>
</dbReference>
<evidence type="ECO:0000259" key="2">
    <source>
        <dbReference type="PROSITE" id="PS50937"/>
    </source>
</evidence>
<sequence length="261" mass="30102">MIPIQKVAKQTGVTVRTLRYYDQIGLLAASSKTEGGHRLYTDNDLRKLQQIQFFKGVGYSLKDIKEMLADPKWNWSTSLKAQLAYIMEEQSRLKVIEQGLRELISGLVVEGGEDALAIQKFIQLSSQDKRRRHIFKESLFNDKELELLQKVPSMSGDDPDSLEWIALLGQLKQHMKQGVSSPKVQQIIRRMLEKQEENFSGEDEFIQKLWDARMSPTQSEELGLYPIDRDVLEFMEQAYEYHISLLTEGLAPQHDQGEEEV</sequence>
<dbReference type="PANTHER" id="PTHR30204:SF96">
    <property type="entry name" value="CHROMOSOME-ANCHORING PROTEIN RACA"/>
    <property type="match status" value="1"/>
</dbReference>
<accession>A0A3Q8SD17</accession>
<dbReference type="PRINTS" id="PR00040">
    <property type="entry name" value="HTHMERR"/>
</dbReference>
<dbReference type="AlphaFoldDB" id="A0A3Q8SD17"/>
<dbReference type="RefSeq" id="WP_125084133.1">
    <property type="nucleotide sequence ID" value="NZ_CP034248.1"/>
</dbReference>
<feature type="domain" description="HTH merR-type" evidence="2">
    <location>
        <begin position="1"/>
        <end position="70"/>
    </location>
</feature>
<dbReference type="GO" id="GO:0003700">
    <property type="term" value="F:DNA-binding transcription factor activity"/>
    <property type="evidence" value="ECO:0007669"/>
    <property type="project" value="InterPro"/>
</dbReference>
<evidence type="ECO:0000313" key="3">
    <source>
        <dbReference type="EMBL" id="AZK47966.1"/>
    </source>
</evidence>
<keyword evidence="1" id="KW-0238">DNA-binding</keyword>
<dbReference type="Pfam" id="PF13411">
    <property type="entry name" value="MerR_1"/>
    <property type="match status" value="1"/>
</dbReference>